<keyword evidence="3" id="KW-0804">Transcription</keyword>
<accession>A0ABW7XCJ6</accession>
<protein>
    <submittedName>
        <fullName evidence="5">Winged helix-turn-helix transcriptional regulator</fullName>
    </submittedName>
</protein>
<dbReference type="PROSITE" id="PS51118">
    <property type="entry name" value="HTH_HXLR"/>
    <property type="match status" value="1"/>
</dbReference>
<name>A0ABW7XCJ6_9NOCA</name>
<evidence type="ECO:0000256" key="3">
    <source>
        <dbReference type="ARBA" id="ARBA00023163"/>
    </source>
</evidence>
<keyword evidence="2" id="KW-0238">DNA-binding</keyword>
<evidence type="ECO:0000256" key="1">
    <source>
        <dbReference type="ARBA" id="ARBA00023015"/>
    </source>
</evidence>
<dbReference type="PANTHER" id="PTHR33204">
    <property type="entry name" value="TRANSCRIPTIONAL REGULATOR, MARR FAMILY"/>
    <property type="match status" value="1"/>
</dbReference>
<dbReference type="EMBL" id="JBIRYO010000074">
    <property type="protein sequence ID" value="MFI2478849.1"/>
    <property type="molecule type" value="Genomic_DNA"/>
</dbReference>
<dbReference type="PANTHER" id="PTHR33204:SF36">
    <property type="entry name" value="TRANSCRIPTIONAL REGULATORY PROTEIN"/>
    <property type="match status" value="1"/>
</dbReference>
<dbReference type="InterPro" id="IPR036388">
    <property type="entry name" value="WH-like_DNA-bd_sf"/>
</dbReference>
<dbReference type="InterPro" id="IPR036390">
    <property type="entry name" value="WH_DNA-bd_sf"/>
</dbReference>
<feature type="domain" description="HTH hxlR-type" evidence="4">
    <location>
        <begin position="11"/>
        <end position="108"/>
    </location>
</feature>
<proteinExistence type="predicted"/>
<dbReference type="RefSeq" id="WP_397096557.1">
    <property type="nucleotide sequence ID" value="NZ_JBIRYO010000074.1"/>
</dbReference>
<gene>
    <name evidence="5" type="ORF">ACH49W_36475</name>
</gene>
<dbReference type="SUPFAM" id="SSF46785">
    <property type="entry name" value="Winged helix' DNA-binding domain"/>
    <property type="match status" value="1"/>
</dbReference>
<evidence type="ECO:0000313" key="5">
    <source>
        <dbReference type="EMBL" id="MFI2478849.1"/>
    </source>
</evidence>
<comment type="caution">
    <text evidence="5">The sequence shown here is derived from an EMBL/GenBank/DDBJ whole genome shotgun (WGS) entry which is preliminary data.</text>
</comment>
<dbReference type="Gene3D" id="1.10.10.10">
    <property type="entry name" value="Winged helix-like DNA-binding domain superfamily/Winged helix DNA-binding domain"/>
    <property type="match status" value="1"/>
</dbReference>
<keyword evidence="1" id="KW-0805">Transcription regulation</keyword>
<dbReference type="Pfam" id="PF01638">
    <property type="entry name" value="HxlR"/>
    <property type="match status" value="1"/>
</dbReference>
<dbReference type="InterPro" id="IPR002577">
    <property type="entry name" value="HTH_HxlR"/>
</dbReference>
<organism evidence="5 6">
    <name type="scientific">Nocardia xishanensis</name>
    <dbReference type="NCBI Taxonomy" id="238964"/>
    <lineage>
        <taxon>Bacteria</taxon>
        <taxon>Bacillati</taxon>
        <taxon>Actinomycetota</taxon>
        <taxon>Actinomycetes</taxon>
        <taxon>Mycobacteriales</taxon>
        <taxon>Nocardiaceae</taxon>
        <taxon>Nocardia</taxon>
    </lineage>
</organism>
<evidence type="ECO:0000259" key="4">
    <source>
        <dbReference type="PROSITE" id="PS51118"/>
    </source>
</evidence>
<reference evidence="5 6" key="1">
    <citation type="submission" date="2024-10" db="EMBL/GenBank/DDBJ databases">
        <title>The Natural Products Discovery Center: Release of the First 8490 Sequenced Strains for Exploring Actinobacteria Biosynthetic Diversity.</title>
        <authorList>
            <person name="Kalkreuter E."/>
            <person name="Kautsar S.A."/>
            <person name="Yang D."/>
            <person name="Bader C.D."/>
            <person name="Teijaro C.N."/>
            <person name="Fluegel L."/>
            <person name="Davis C.M."/>
            <person name="Simpson J.R."/>
            <person name="Lauterbach L."/>
            <person name="Steele A.D."/>
            <person name="Gui C."/>
            <person name="Meng S."/>
            <person name="Li G."/>
            <person name="Viehrig K."/>
            <person name="Ye F."/>
            <person name="Su P."/>
            <person name="Kiefer A.F."/>
            <person name="Nichols A."/>
            <person name="Cepeda A.J."/>
            <person name="Yan W."/>
            <person name="Fan B."/>
            <person name="Jiang Y."/>
            <person name="Adhikari A."/>
            <person name="Zheng C.-J."/>
            <person name="Schuster L."/>
            <person name="Cowan T.M."/>
            <person name="Smanski M.J."/>
            <person name="Chevrette M.G."/>
            <person name="De Carvalho L.P.S."/>
            <person name="Shen B."/>
        </authorList>
    </citation>
    <scope>NUCLEOTIDE SEQUENCE [LARGE SCALE GENOMIC DNA]</scope>
    <source>
        <strain evidence="5 6">NPDC019275</strain>
    </source>
</reference>
<dbReference type="Proteomes" id="UP001611415">
    <property type="component" value="Unassembled WGS sequence"/>
</dbReference>
<keyword evidence="6" id="KW-1185">Reference proteome</keyword>
<sequence length="152" mass="16905">MRYEELADEPCSITRALVILGDRWTLLVLKAAFAGIRRFNAFQTSLGISRGRLLDRLDRLVEHGILTKRIPEGGGAYEEYRLTETGLEVYPVLMALRDWGDAHLAPDGPPLHYLHHDCGGEAHVRLECDMCAVELTARDVALQPGPGWPADS</sequence>
<evidence type="ECO:0000256" key="2">
    <source>
        <dbReference type="ARBA" id="ARBA00023125"/>
    </source>
</evidence>
<evidence type="ECO:0000313" key="6">
    <source>
        <dbReference type="Proteomes" id="UP001611415"/>
    </source>
</evidence>